<dbReference type="AlphaFoldDB" id="A0A556AD42"/>
<dbReference type="Pfam" id="PF04325">
    <property type="entry name" value="DUF465"/>
    <property type="match status" value="1"/>
</dbReference>
<dbReference type="EMBL" id="VLTJ01000039">
    <property type="protein sequence ID" value="TSH90799.1"/>
    <property type="molecule type" value="Genomic_DNA"/>
</dbReference>
<name>A0A556AD42_9BURK</name>
<dbReference type="InterPro" id="IPR038444">
    <property type="entry name" value="DUF465_sf"/>
</dbReference>
<keyword evidence="2" id="KW-1185">Reference proteome</keyword>
<reference evidence="1 2" key="1">
    <citation type="submission" date="2019-07" db="EMBL/GenBank/DDBJ databases">
        <title>Qingshengfaniella alkalisoli gen. nov., sp. nov., isolated from saline soil.</title>
        <authorList>
            <person name="Xu L."/>
            <person name="Huang X.-X."/>
            <person name="Sun J.-Q."/>
        </authorList>
    </citation>
    <scope>NUCLEOTIDE SEQUENCE [LARGE SCALE GENOMIC DNA]</scope>
    <source>
        <strain evidence="1 2">DSM 27279</strain>
    </source>
</reference>
<dbReference type="InterPro" id="IPR007420">
    <property type="entry name" value="DUF465"/>
</dbReference>
<dbReference type="Gene3D" id="6.10.280.50">
    <property type="match status" value="1"/>
</dbReference>
<comment type="caution">
    <text evidence="1">The sequence shown here is derived from an EMBL/GenBank/DDBJ whole genome shotgun (WGS) entry which is preliminary data.</text>
</comment>
<protein>
    <submittedName>
        <fullName evidence="1">DUF465 domain-containing protein</fullName>
    </submittedName>
</protein>
<evidence type="ECO:0000313" key="1">
    <source>
        <dbReference type="EMBL" id="TSH90799.1"/>
    </source>
</evidence>
<accession>A0A556AD42</accession>
<sequence length="55" mass="6387">MAMIQEEHRDLDLALSSLVQGHGDELSIRRLKKRKLLLKDELVRLQMLLVPDIHA</sequence>
<evidence type="ECO:0000313" key="2">
    <source>
        <dbReference type="Proteomes" id="UP000318405"/>
    </source>
</evidence>
<organism evidence="1 2">
    <name type="scientific">Verticiella sediminum</name>
    <dbReference type="NCBI Taxonomy" id="1247510"/>
    <lineage>
        <taxon>Bacteria</taxon>
        <taxon>Pseudomonadati</taxon>
        <taxon>Pseudomonadota</taxon>
        <taxon>Betaproteobacteria</taxon>
        <taxon>Burkholderiales</taxon>
        <taxon>Alcaligenaceae</taxon>
        <taxon>Verticiella</taxon>
    </lineage>
</organism>
<proteinExistence type="predicted"/>
<gene>
    <name evidence="1" type="ORF">FOZ76_22750</name>
</gene>
<dbReference type="Proteomes" id="UP000318405">
    <property type="component" value="Unassembled WGS sequence"/>
</dbReference>